<comment type="caution">
    <text evidence="4">The sequence shown here is derived from an EMBL/GenBank/DDBJ whole genome shotgun (WGS) entry which is preliminary data.</text>
</comment>
<evidence type="ECO:0000256" key="2">
    <source>
        <dbReference type="SAM" id="Phobius"/>
    </source>
</evidence>
<proteinExistence type="predicted"/>
<evidence type="ECO:0008006" key="6">
    <source>
        <dbReference type="Google" id="ProtNLM"/>
    </source>
</evidence>
<name>A0A433TPC3_ELYCH</name>
<evidence type="ECO:0000256" key="1">
    <source>
        <dbReference type="SAM" id="MobiDB-lite"/>
    </source>
</evidence>
<feature type="transmembrane region" description="Helical" evidence="2">
    <location>
        <begin position="61"/>
        <end position="79"/>
    </location>
</feature>
<evidence type="ECO:0000256" key="3">
    <source>
        <dbReference type="SAM" id="SignalP"/>
    </source>
</evidence>
<feature type="signal peptide" evidence="3">
    <location>
        <begin position="1"/>
        <end position="19"/>
    </location>
</feature>
<sequence>MHVGLVSAIVGIVFACVSSHPFPTVAVACLSTASALSSALLVAQFYTLFSDTWKVRSGHAHLCLGLCMVCSVSTSTSVPEVEDKRVILCAITSFLGFLFATVFHFVMLLFSTHGLSQTQTQDGSRRGSVTTRNPFYLPVESSAGPRAEVEIPAYFENASEDPLCDKNGQQEPPKYMYTAAHSENNVLSESTKCPASVCDRNANNASLDPPKNPAPDGDSNVPAPPRYSVCNQIPQPAQAPEVCARDGDIPTGSSPPPDYTELDI</sequence>
<dbReference type="Proteomes" id="UP000271974">
    <property type="component" value="Unassembled WGS sequence"/>
</dbReference>
<feature type="region of interest" description="Disordered" evidence="1">
    <location>
        <begin position="200"/>
        <end position="264"/>
    </location>
</feature>
<reference evidence="4 5" key="1">
    <citation type="submission" date="2019-01" db="EMBL/GenBank/DDBJ databases">
        <title>A draft genome assembly of the solar-powered sea slug Elysia chlorotica.</title>
        <authorList>
            <person name="Cai H."/>
            <person name="Li Q."/>
            <person name="Fang X."/>
            <person name="Li J."/>
            <person name="Curtis N.E."/>
            <person name="Altenburger A."/>
            <person name="Shibata T."/>
            <person name="Feng M."/>
            <person name="Maeda T."/>
            <person name="Schwartz J.A."/>
            <person name="Shigenobu S."/>
            <person name="Lundholm N."/>
            <person name="Nishiyama T."/>
            <person name="Yang H."/>
            <person name="Hasebe M."/>
            <person name="Li S."/>
            <person name="Pierce S.K."/>
            <person name="Wang J."/>
        </authorList>
    </citation>
    <scope>NUCLEOTIDE SEQUENCE [LARGE SCALE GENOMIC DNA]</scope>
    <source>
        <strain evidence="4">EC2010</strain>
        <tissue evidence="4">Whole organism of an adult</tissue>
    </source>
</reference>
<dbReference type="EMBL" id="RQTK01000243">
    <property type="protein sequence ID" value="RUS83424.1"/>
    <property type="molecule type" value="Genomic_DNA"/>
</dbReference>
<evidence type="ECO:0000313" key="4">
    <source>
        <dbReference type="EMBL" id="RUS83424.1"/>
    </source>
</evidence>
<keyword evidence="2" id="KW-0812">Transmembrane</keyword>
<organism evidence="4 5">
    <name type="scientific">Elysia chlorotica</name>
    <name type="common">Eastern emerald elysia</name>
    <name type="synonym">Sea slug</name>
    <dbReference type="NCBI Taxonomy" id="188477"/>
    <lineage>
        <taxon>Eukaryota</taxon>
        <taxon>Metazoa</taxon>
        <taxon>Spiralia</taxon>
        <taxon>Lophotrochozoa</taxon>
        <taxon>Mollusca</taxon>
        <taxon>Gastropoda</taxon>
        <taxon>Heterobranchia</taxon>
        <taxon>Euthyneura</taxon>
        <taxon>Panpulmonata</taxon>
        <taxon>Sacoglossa</taxon>
        <taxon>Placobranchoidea</taxon>
        <taxon>Plakobranchidae</taxon>
        <taxon>Elysia</taxon>
    </lineage>
</organism>
<keyword evidence="2" id="KW-1133">Transmembrane helix</keyword>
<keyword evidence="3" id="KW-0732">Signal</keyword>
<keyword evidence="2" id="KW-0472">Membrane</keyword>
<evidence type="ECO:0000313" key="5">
    <source>
        <dbReference type="Proteomes" id="UP000271974"/>
    </source>
</evidence>
<protein>
    <recommendedName>
        <fullName evidence="6">MARVEL domain-containing protein</fullName>
    </recommendedName>
</protein>
<feature type="chain" id="PRO_5042816152" description="MARVEL domain-containing protein" evidence="3">
    <location>
        <begin position="20"/>
        <end position="264"/>
    </location>
</feature>
<feature type="transmembrane region" description="Helical" evidence="2">
    <location>
        <begin position="85"/>
        <end position="110"/>
    </location>
</feature>
<keyword evidence="5" id="KW-1185">Reference proteome</keyword>
<accession>A0A433TPC3</accession>
<dbReference type="AlphaFoldDB" id="A0A433TPC3"/>
<gene>
    <name evidence="4" type="ORF">EGW08_008796</name>
</gene>